<gene>
    <name evidence="1" type="ORF">RCOM_1918470</name>
</gene>
<organism evidence="1 2">
    <name type="scientific">Ricinus communis</name>
    <name type="common">Castor bean</name>
    <dbReference type="NCBI Taxonomy" id="3988"/>
    <lineage>
        <taxon>Eukaryota</taxon>
        <taxon>Viridiplantae</taxon>
        <taxon>Streptophyta</taxon>
        <taxon>Embryophyta</taxon>
        <taxon>Tracheophyta</taxon>
        <taxon>Spermatophyta</taxon>
        <taxon>Magnoliopsida</taxon>
        <taxon>eudicotyledons</taxon>
        <taxon>Gunneridae</taxon>
        <taxon>Pentapetalae</taxon>
        <taxon>rosids</taxon>
        <taxon>fabids</taxon>
        <taxon>Malpighiales</taxon>
        <taxon>Euphorbiaceae</taxon>
        <taxon>Acalyphoideae</taxon>
        <taxon>Acalypheae</taxon>
        <taxon>Ricinus</taxon>
    </lineage>
</organism>
<evidence type="ECO:0000313" key="1">
    <source>
        <dbReference type="EMBL" id="EEF23865.1"/>
    </source>
</evidence>
<reference evidence="2" key="1">
    <citation type="journal article" date="2010" name="Nat. Biotechnol.">
        <title>Draft genome sequence of the oilseed species Ricinus communis.</title>
        <authorList>
            <person name="Chan A.P."/>
            <person name="Crabtree J."/>
            <person name="Zhao Q."/>
            <person name="Lorenzi H."/>
            <person name="Orvis J."/>
            <person name="Puiu D."/>
            <person name="Melake-Berhan A."/>
            <person name="Jones K.M."/>
            <person name="Redman J."/>
            <person name="Chen G."/>
            <person name="Cahoon E.B."/>
            <person name="Gedil M."/>
            <person name="Stanke M."/>
            <person name="Haas B.J."/>
            <person name="Wortman J.R."/>
            <person name="Fraser-Liggett C.M."/>
            <person name="Ravel J."/>
            <person name="Rabinowicz P.D."/>
        </authorList>
    </citation>
    <scope>NUCLEOTIDE SEQUENCE [LARGE SCALE GENOMIC DNA]</scope>
    <source>
        <strain evidence="2">cv. Hale</strain>
    </source>
</reference>
<dbReference type="AlphaFoldDB" id="B9TJU9"/>
<dbReference type="EMBL" id="EQ984386">
    <property type="protein sequence ID" value="EEF23865.1"/>
    <property type="molecule type" value="Genomic_DNA"/>
</dbReference>
<evidence type="ECO:0000313" key="2">
    <source>
        <dbReference type="Proteomes" id="UP000008311"/>
    </source>
</evidence>
<accession>B9TJU9</accession>
<name>B9TJU9_RICCO</name>
<protein>
    <submittedName>
        <fullName evidence="1">Uncharacterized protein</fullName>
    </submittedName>
</protein>
<sequence length="110" mass="12422">MAGMRRFRHDRAARCREKVSIAVQMTSVVLVCTLVAGGKQYAGCPCVEAFAEKMGLRGLLWRHCDRIVTPLDRIVPFLFPALSSRKELLRLCDPVIFLRARLYVRSRSGG</sequence>
<keyword evidence="2" id="KW-1185">Reference proteome</keyword>
<dbReference type="InParanoid" id="B9TJU9"/>
<proteinExistence type="predicted"/>
<dbReference type="Proteomes" id="UP000008311">
    <property type="component" value="Unassembled WGS sequence"/>
</dbReference>